<reference evidence="2 3" key="1">
    <citation type="submission" date="2019-09" db="EMBL/GenBank/DDBJ databases">
        <authorList>
            <person name="Pidcock S.E."/>
            <person name="Huws S.A."/>
        </authorList>
    </citation>
    <scope>NUCLEOTIDE SEQUENCE [LARGE SCALE GENOMIC DNA]</scope>
    <source>
        <strain evidence="2 3">MZ8</strain>
    </source>
</reference>
<evidence type="ECO:0000256" key="1">
    <source>
        <dbReference type="SAM" id="Phobius"/>
    </source>
</evidence>
<dbReference type="Gene3D" id="2.130.10.30">
    <property type="entry name" value="Regulator of chromosome condensation 1/beta-lactamase-inhibitor protein II"/>
    <property type="match status" value="2"/>
</dbReference>
<dbReference type="AlphaFoldDB" id="A0A6M0LD30"/>
<dbReference type="RefSeq" id="WP_143096629.1">
    <property type="nucleotide sequence ID" value="NZ_VTVE01000001.1"/>
</dbReference>
<dbReference type="SUPFAM" id="SSF48452">
    <property type="entry name" value="TPR-like"/>
    <property type="match status" value="1"/>
</dbReference>
<evidence type="ECO:0000313" key="2">
    <source>
        <dbReference type="EMBL" id="NEX00464.1"/>
    </source>
</evidence>
<dbReference type="EMBL" id="VTVE01000001">
    <property type="protein sequence ID" value="NEX00464.1"/>
    <property type="molecule type" value="Genomic_DNA"/>
</dbReference>
<keyword evidence="1" id="KW-0472">Membrane</keyword>
<dbReference type="Proteomes" id="UP000473091">
    <property type="component" value="Unassembled WGS sequence"/>
</dbReference>
<organism evidence="2 3">
    <name type="scientific">Pseudobutyrivibrio xylanivorans</name>
    <dbReference type="NCBI Taxonomy" id="185007"/>
    <lineage>
        <taxon>Bacteria</taxon>
        <taxon>Bacillati</taxon>
        <taxon>Bacillota</taxon>
        <taxon>Clostridia</taxon>
        <taxon>Lachnospirales</taxon>
        <taxon>Lachnospiraceae</taxon>
        <taxon>Pseudobutyrivibrio</taxon>
    </lineage>
</organism>
<keyword evidence="1" id="KW-0812">Transmembrane</keyword>
<protein>
    <recommendedName>
        <fullName evidence="4">Tetratricopeptide repeat protein</fullName>
    </recommendedName>
</protein>
<evidence type="ECO:0000313" key="3">
    <source>
        <dbReference type="Proteomes" id="UP000473091"/>
    </source>
</evidence>
<reference evidence="2 3" key="2">
    <citation type="submission" date="2020-03" db="EMBL/GenBank/DDBJ databases">
        <title>Investigating the evolutionary divergence of the Butyrivibrio group.</title>
        <authorList>
            <person name="Skvortsov T."/>
            <person name="Santos F.G."/>
            <person name="Ting K.S."/>
            <person name="Creevey C.J."/>
        </authorList>
    </citation>
    <scope>NUCLEOTIDE SEQUENCE [LARGE SCALE GENOMIC DNA]</scope>
    <source>
        <strain evidence="2 3">MZ8</strain>
    </source>
</reference>
<dbReference type="InterPro" id="IPR009091">
    <property type="entry name" value="RCC1/BLIP-II"/>
</dbReference>
<name>A0A6M0LD30_PSEXY</name>
<proteinExistence type="predicted"/>
<dbReference type="SUPFAM" id="SSF50985">
    <property type="entry name" value="RCC1/BLIP-II"/>
    <property type="match status" value="1"/>
</dbReference>
<dbReference type="Gene3D" id="1.25.40.10">
    <property type="entry name" value="Tetratricopeptide repeat domain"/>
    <property type="match status" value="1"/>
</dbReference>
<evidence type="ECO:0008006" key="4">
    <source>
        <dbReference type="Google" id="ProtNLM"/>
    </source>
</evidence>
<gene>
    <name evidence="2" type="ORF">F0Q01_01025</name>
</gene>
<feature type="transmembrane region" description="Helical" evidence="1">
    <location>
        <begin position="20"/>
        <end position="40"/>
    </location>
</feature>
<accession>A0A6M0LD30</accession>
<keyword evidence="1" id="KW-1133">Transmembrane helix</keyword>
<comment type="caution">
    <text evidence="2">The sequence shown here is derived from an EMBL/GenBank/DDBJ whole genome shotgun (WGS) entry which is preliminary data.</text>
</comment>
<dbReference type="Pfam" id="PF13540">
    <property type="entry name" value="RCC1_2"/>
    <property type="match status" value="1"/>
</dbReference>
<dbReference type="InterPro" id="IPR011990">
    <property type="entry name" value="TPR-like_helical_dom_sf"/>
</dbReference>
<sequence>MCRRKGCIDKMMLKIVKPIFRYIIILVVLFAVFFIAGLVVQLRNNADYNQAKQLFDKQRYDEAYIIFEKLDSYSNSQEMAQKSFNLDNIQKAEAEILNQNYDIALGYLNEIKSEDTDINSKKNEMKYSIAVSLFDDGQYEEAKEEFESIIDYSDSKLYLTQIDIKMIDSKKDELYISAITDFNDGNYQLALSKFIDIEDYQDASSYIKKCEDYLRRMDLNRTVAGGVINSVAITSGGKLLYTDKDNSDFSKTTDWENLVSVDTYGKIIIAIDEDKNLYTAGTYDNGSKIKFDRNTGCIDVATGEQFAVALYSDGKVEAEGHNDDKQCDIADWDDYFVVDIDAGWRFAVGLTNGGELLFSGVSKSQESEYISEKELWKDVVSISASGGGETAVGSNRHGKGHTVGLTKEGKVVAVGDNSYGQCDVEDWSDIVRVSAGDWYTIGVKSDGTVLITGENKPRMKYINSEIFEKTYYDVAAGYGQSLFVTSGGSLDAYGFDDNNKQSIADSWDAIKVKKYK</sequence>